<dbReference type="InterPro" id="IPR015071">
    <property type="entry name" value="BOFC_N"/>
</dbReference>
<gene>
    <name evidence="3" type="ORF">J2S06_000282</name>
</gene>
<proteinExistence type="predicted"/>
<dbReference type="InterPro" id="IPR038117">
    <property type="entry name" value="BofC_C_sf"/>
</dbReference>
<evidence type="ECO:0000313" key="4">
    <source>
        <dbReference type="Proteomes" id="UP001225646"/>
    </source>
</evidence>
<sequence length="181" mass="21141">MKQLNHLFMIISALIVFISVFQNGKVFANEFNQHVKNEGSEISHPLTVKVVLERLYMDGERSEEVKIEKIYSMDDFLLKYADWQFVEHNKNKIVFRKYIEDISPLLKTNGYFGLKDDGTLSIFNGRPGDAKNIIQSFFQIDVGKLESRLHLELEKGIPIKNKEKYLEVIETFRQYSISKDS</sequence>
<dbReference type="RefSeq" id="WP_419151056.1">
    <property type="nucleotide sequence ID" value="NZ_JAUSTR010000001.1"/>
</dbReference>
<name>A0ABT9VJR2_9BACI</name>
<dbReference type="Pfam" id="PF08977">
    <property type="entry name" value="BOFC_N"/>
    <property type="match status" value="1"/>
</dbReference>
<dbReference type="Proteomes" id="UP001225646">
    <property type="component" value="Unassembled WGS sequence"/>
</dbReference>
<dbReference type="Gene3D" id="3.30.70.1740">
    <property type="entry name" value="Bypass-of-forespore C, C-terminal domain"/>
    <property type="match status" value="1"/>
</dbReference>
<reference evidence="3 4" key="1">
    <citation type="submission" date="2023-07" db="EMBL/GenBank/DDBJ databases">
        <title>Genomic Encyclopedia of Type Strains, Phase IV (KMG-IV): sequencing the most valuable type-strain genomes for metagenomic binning, comparative biology and taxonomic classification.</title>
        <authorList>
            <person name="Goeker M."/>
        </authorList>
    </citation>
    <scope>NUCLEOTIDE SEQUENCE [LARGE SCALE GENOMIC DNA]</scope>
    <source>
        <strain evidence="3 4">DSM 19092</strain>
    </source>
</reference>
<dbReference type="EMBL" id="JAUSTR010000001">
    <property type="protein sequence ID" value="MDQ0161212.1"/>
    <property type="molecule type" value="Genomic_DNA"/>
</dbReference>
<dbReference type="InterPro" id="IPR038118">
    <property type="entry name" value="BOFC_N_sf"/>
</dbReference>
<evidence type="ECO:0000259" key="2">
    <source>
        <dbReference type="Pfam" id="PF08977"/>
    </source>
</evidence>
<feature type="domain" description="Bypass of forespore C C-terminal" evidence="1">
    <location>
        <begin position="100"/>
        <end position="173"/>
    </location>
</feature>
<comment type="caution">
    <text evidence="3">The sequence shown here is derived from an EMBL/GenBank/DDBJ whole genome shotgun (WGS) entry which is preliminary data.</text>
</comment>
<organism evidence="3 4">
    <name type="scientific">Aeribacillus alveayuensis</name>
    <dbReference type="NCBI Taxonomy" id="279215"/>
    <lineage>
        <taxon>Bacteria</taxon>
        <taxon>Bacillati</taxon>
        <taxon>Bacillota</taxon>
        <taxon>Bacilli</taxon>
        <taxon>Bacillales</taxon>
        <taxon>Bacillaceae</taxon>
        <taxon>Aeribacillus</taxon>
    </lineage>
</organism>
<dbReference type="InterPro" id="IPR015050">
    <property type="entry name" value="BofC_C"/>
</dbReference>
<protein>
    <submittedName>
        <fullName evidence="3">Forespore regulator of the sigma-K checkpoint</fullName>
    </submittedName>
</protein>
<dbReference type="Gene3D" id="3.10.20.420">
    <property type="entry name" value="Bypass-of-forespore C, N-terminal domain"/>
    <property type="match status" value="1"/>
</dbReference>
<feature type="domain" description="Bypass-of-forespore C N-terminal" evidence="2">
    <location>
        <begin position="48"/>
        <end position="97"/>
    </location>
</feature>
<accession>A0ABT9VJR2</accession>
<evidence type="ECO:0000259" key="1">
    <source>
        <dbReference type="Pfam" id="PF08955"/>
    </source>
</evidence>
<evidence type="ECO:0000313" key="3">
    <source>
        <dbReference type="EMBL" id="MDQ0161212.1"/>
    </source>
</evidence>
<dbReference type="Pfam" id="PF08955">
    <property type="entry name" value="BofC_C"/>
    <property type="match status" value="1"/>
</dbReference>
<keyword evidence="4" id="KW-1185">Reference proteome</keyword>